<name>A0A4Z2HB01_9TELE</name>
<reference evidence="2 3" key="1">
    <citation type="submission" date="2019-03" db="EMBL/GenBank/DDBJ databases">
        <title>First draft genome of Liparis tanakae, snailfish: a comprehensive survey of snailfish specific genes.</title>
        <authorList>
            <person name="Kim W."/>
            <person name="Song I."/>
            <person name="Jeong J.-H."/>
            <person name="Kim D."/>
            <person name="Kim S."/>
            <person name="Ryu S."/>
            <person name="Song J.Y."/>
            <person name="Lee S.K."/>
        </authorList>
    </citation>
    <scope>NUCLEOTIDE SEQUENCE [LARGE SCALE GENOMIC DNA]</scope>
    <source>
        <tissue evidence="2">Muscle</tissue>
    </source>
</reference>
<protein>
    <submittedName>
        <fullName evidence="2">Uncharacterized protein</fullName>
    </submittedName>
</protein>
<keyword evidence="3" id="KW-1185">Reference proteome</keyword>
<accession>A0A4Z2HB01</accession>
<feature type="region of interest" description="Disordered" evidence="1">
    <location>
        <begin position="1"/>
        <end position="45"/>
    </location>
</feature>
<sequence length="117" mass="12500">MRRRSLKKEKKEEEGGSRGGKSDAFEDDEALRSGGSDVGGAARTRRAQLVEEAAHSQGDSCWFDEATANRLSPGWWAGPPAFCQSLECAAGPFGIDRSAADRTRSGSTPEPSALSRL</sequence>
<dbReference type="AlphaFoldDB" id="A0A4Z2HB01"/>
<evidence type="ECO:0000313" key="3">
    <source>
        <dbReference type="Proteomes" id="UP000314294"/>
    </source>
</evidence>
<dbReference type="Proteomes" id="UP000314294">
    <property type="component" value="Unassembled WGS sequence"/>
</dbReference>
<evidence type="ECO:0000313" key="2">
    <source>
        <dbReference type="EMBL" id="TNN61962.1"/>
    </source>
</evidence>
<proteinExistence type="predicted"/>
<feature type="compositionally biased region" description="Basic and acidic residues" evidence="1">
    <location>
        <begin position="9"/>
        <end position="24"/>
    </location>
</feature>
<comment type="caution">
    <text evidence="2">The sequence shown here is derived from an EMBL/GenBank/DDBJ whole genome shotgun (WGS) entry which is preliminary data.</text>
</comment>
<gene>
    <name evidence="2" type="ORF">EYF80_027797</name>
</gene>
<evidence type="ECO:0000256" key="1">
    <source>
        <dbReference type="SAM" id="MobiDB-lite"/>
    </source>
</evidence>
<dbReference type="EMBL" id="SRLO01000304">
    <property type="protein sequence ID" value="TNN61962.1"/>
    <property type="molecule type" value="Genomic_DNA"/>
</dbReference>
<feature type="region of interest" description="Disordered" evidence="1">
    <location>
        <begin position="96"/>
        <end position="117"/>
    </location>
</feature>
<organism evidence="2 3">
    <name type="scientific">Liparis tanakae</name>
    <name type="common">Tanaka's snailfish</name>
    <dbReference type="NCBI Taxonomy" id="230148"/>
    <lineage>
        <taxon>Eukaryota</taxon>
        <taxon>Metazoa</taxon>
        <taxon>Chordata</taxon>
        <taxon>Craniata</taxon>
        <taxon>Vertebrata</taxon>
        <taxon>Euteleostomi</taxon>
        <taxon>Actinopterygii</taxon>
        <taxon>Neopterygii</taxon>
        <taxon>Teleostei</taxon>
        <taxon>Neoteleostei</taxon>
        <taxon>Acanthomorphata</taxon>
        <taxon>Eupercaria</taxon>
        <taxon>Perciformes</taxon>
        <taxon>Cottioidei</taxon>
        <taxon>Cottales</taxon>
        <taxon>Liparidae</taxon>
        <taxon>Liparis</taxon>
    </lineage>
</organism>